<evidence type="ECO:0000256" key="3">
    <source>
        <dbReference type="ARBA" id="ARBA00022833"/>
    </source>
</evidence>
<keyword evidence="2 4" id="KW-0863">Zinc-finger</keyword>
<evidence type="ECO:0000313" key="7">
    <source>
        <dbReference type="EMBL" id="RNA44450.1"/>
    </source>
</evidence>
<name>A0A3M7T9C3_BRAPC</name>
<dbReference type="PROSITE" id="PS50016">
    <property type="entry name" value="ZF_PHD_2"/>
    <property type="match status" value="1"/>
</dbReference>
<dbReference type="InterPro" id="IPR013083">
    <property type="entry name" value="Znf_RING/FYVE/PHD"/>
</dbReference>
<dbReference type="PROSITE" id="PS01359">
    <property type="entry name" value="ZF_PHD_1"/>
    <property type="match status" value="1"/>
</dbReference>
<evidence type="ECO:0000256" key="1">
    <source>
        <dbReference type="ARBA" id="ARBA00022723"/>
    </source>
</evidence>
<protein>
    <recommendedName>
        <fullName evidence="6">PHD-type domain-containing protein</fullName>
    </recommendedName>
</protein>
<dbReference type="Gene3D" id="3.30.40.10">
    <property type="entry name" value="Zinc/RING finger domain, C3HC4 (zinc finger)"/>
    <property type="match status" value="1"/>
</dbReference>
<keyword evidence="8" id="KW-1185">Reference proteome</keyword>
<dbReference type="AlphaFoldDB" id="A0A3M7T9C3"/>
<evidence type="ECO:0000313" key="8">
    <source>
        <dbReference type="Proteomes" id="UP000276133"/>
    </source>
</evidence>
<evidence type="ECO:0000259" key="6">
    <source>
        <dbReference type="PROSITE" id="PS50016"/>
    </source>
</evidence>
<dbReference type="InterPro" id="IPR001965">
    <property type="entry name" value="Znf_PHD"/>
</dbReference>
<keyword evidence="3" id="KW-0862">Zinc</keyword>
<dbReference type="InterPro" id="IPR019787">
    <property type="entry name" value="Znf_PHD-finger"/>
</dbReference>
<evidence type="ECO:0000256" key="2">
    <source>
        <dbReference type="ARBA" id="ARBA00022771"/>
    </source>
</evidence>
<sequence length="250" mass="28085">MWEKGINFIIKPVSGQDDPKKMMNEDISMFVNENNANQASNNPNSTESTELNESTESIEATTSTAPLLIIHSRVDLSEKAFAKDVPKRGAPTKAEKKIKTKCQAITSQKSKSIKIIESNTQLYDFISFILIDNSKDFINSVIDKKQLIDEVNIIVDPKAISAQISNTGFICTNGIIKDQIIEFFTSDGFIMLENVLGHFLKSLKSCKICNLSCENKWITCGDCNNDFHLKCVNRTYIPIKKVWKCNNCSK</sequence>
<gene>
    <name evidence="7" type="ORF">BpHYR1_002094</name>
</gene>
<evidence type="ECO:0000256" key="5">
    <source>
        <dbReference type="SAM" id="MobiDB-lite"/>
    </source>
</evidence>
<organism evidence="7 8">
    <name type="scientific">Brachionus plicatilis</name>
    <name type="common">Marine rotifer</name>
    <name type="synonym">Brachionus muelleri</name>
    <dbReference type="NCBI Taxonomy" id="10195"/>
    <lineage>
        <taxon>Eukaryota</taxon>
        <taxon>Metazoa</taxon>
        <taxon>Spiralia</taxon>
        <taxon>Gnathifera</taxon>
        <taxon>Rotifera</taxon>
        <taxon>Eurotatoria</taxon>
        <taxon>Monogononta</taxon>
        <taxon>Pseudotrocha</taxon>
        <taxon>Ploima</taxon>
        <taxon>Brachionidae</taxon>
        <taxon>Brachionus</taxon>
    </lineage>
</organism>
<reference evidence="7 8" key="1">
    <citation type="journal article" date="2018" name="Sci. Rep.">
        <title>Genomic signatures of local adaptation to the degree of environmental predictability in rotifers.</title>
        <authorList>
            <person name="Franch-Gras L."/>
            <person name="Hahn C."/>
            <person name="Garcia-Roger E.M."/>
            <person name="Carmona M.J."/>
            <person name="Serra M."/>
            <person name="Gomez A."/>
        </authorList>
    </citation>
    <scope>NUCLEOTIDE SEQUENCE [LARGE SCALE GENOMIC DNA]</scope>
    <source>
        <strain evidence="7">HYR1</strain>
    </source>
</reference>
<proteinExistence type="predicted"/>
<dbReference type="Proteomes" id="UP000276133">
    <property type="component" value="Unassembled WGS sequence"/>
</dbReference>
<dbReference type="GO" id="GO:0008270">
    <property type="term" value="F:zinc ion binding"/>
    <property type="evidence" value="ECO:0007669"/>
    <property type="project" value="UniProtKB-KW"/>
</dbReference>
<dbReference type="InterPro" id="IPR011011">
    <property type="entry name" value="Znf_FYVE_PHD"/>
</dbReference>
<keyword evidence="1" id="KW-0479">Metal-binding</keyword>
<accession>A0A3M7T9C3</accession>
<dbReference type="EMBL" id="REGN01000100">
    <property type="protein sequence ID" value="RNA44450.1"/>
    <property type="molecule type" value="Genomic_DNA"/>
</dbReference>
<feature type="domain" description="PHD-type" evidence="6">
    <location>
        <begin position="203"/>
        <end position="250"/>
    </location>
</feature>
<evidence type="ECO:0000256" key="4">
    <source>
        <dbReference type="PROSITE-ProRule" id="PRU00146"/>
    </source>
</evidence>
<dbReference type="InterPro" id="IPR019786">
    <property type="entry name" value="Zinc_finger_PHD-type_CS"/>
</dbReference>
<comment type="caution">
    <text evidence="7">The sequence shown here is derived from an EMBL/GenBank/DDBJ whole genome shotgun (WGS) entry which is preliminary data.</text>
</comment>
<dbReference type="SMART" id="SM00249">
    <property type="entry name" value="PHD"/>
    <property type="match status" value="1"/>
</dbReference>
<feature type="region of interest" description="Disordered" evidence="5">
    <location>
        <begin position="34"/>
        <end position="60"/>
    </location>
</feature>
<dbReference type="SUPFAM" id="SSF57903">
    <property type="entry name" value="FYVE/PHD zinc finger"/>
    <property type="match status" value="1"/>
</dbReference>